<dbReference type="Proteomes" id="UP000659388">
    <property type="component" value="Unassembled WGS sequence"/>
</dbReference>
<dbReference type="Pfam" id="PF12969">
    <property type="entry name" value="DUF3857"/>
    <property type="match status" value="1"/>
</dbReference>
<dbReference type="InterPro" id="IPR024618">
    <property type="entry name" value="DUF3857"/>
</dbReference>
<feature type="signal peptide" evidence="1">
    <location>
        <begin position="1"/>
        <end position="19"/>
    </location>
</feature>
<dbReference type="Gene3D" id="2.60.120.1130">
    <property type="match status" value="1"/>
</dbReference>
<evidence type="ECO:0000313" key="3">
    <source>
        <dbReference type="EMBL" id="MBL3658436.1"/>
    </source>
</evidence>
<feature type="chain" id="PRO_5037589660" evidence="1">
    <location>
        <begin position="20"/>
        <end position="669"/>
    </location>
</feature>
<protein>
    <submittedName>
        <fullName evidence="3">DUF3857 domain-containing protein</fullName>
    </submittedName>
</protein>
<feature type="domain" description="DUF3857" evidence="2">
    <location>
        <begin position="69"/>
        <end position="185"/>
    </location>
</feature>
<organism evidence="3 4">
    <name type="scientific">Fulvivirga sediminis</name>
    <dbReference type="NCBI Taxonomy" id="2803949"/>
    <lineage>
        <taxon>Bacteria</taxon>
        <taxon>Pseudomonadati</taxon>
        <taxon>Bacteroidota</taxon>
        <taxon>Cytophagia</taxon>
        <taxon>Cytophagales</taxon>
        <taxon>Fulvivirgaceae</taxon>
        <taxon>Fulvivirga</taxon>
    </lineage>
</organism>
<name>A0A937K2C3_9BACT</name>
<dbReference type="RefSeq" id="WP_202246232.1">
    <property type="nucleotide sequence ID" value="NZ_JAESIY010000013.1"/>
</dbReference>
<accession>A0A937K2C3</accession>
<dbReference type="Gene3D" id="3.10.620.30">
    <property type="match status" value="1"/>
</dbReference>
<comment type="caution">
    <text evidence="3">The sequence shown here is derived from an EMBL/GenBank/DDBJ whole genome shotgun (WGS) entry which is preliminary data.</text>
</comment>
<dbReference type="Gene3D" id="2.60.40.3140">
    <property type="match status" value="1"/>
</dbReference>
<proteinExistence type="predicted"/>
<evidence type="ECO:0000259" key="2">
    <source>
        <dbReference type="Pfam" id="PF12969"/>
    </source>
</evidence>
<reference evidence="3" key="1">
    <citation type="submission" date="2021-01" db="EMBL/GenBank/DDBJ databases">
        <title>Fulvivirga kasyanovii gen. nov., sp nov., a novel member of the phylum Bacteroidetes isolated from seawater in a mussel farm.</title>
        <authorList>
            <person name="Zhao L.-H."/>
            <person name="Wang Z.-J."/>
        </authorList>
    </citation>
    <scope>NUCLEOTIDE SEQUENCE</scope>
    <source>
        <strain evidence="3">2943</strain>
    </source>
</reference>
<dbReference type="EMBL" id="JAESIY010000013">
    <property type="protein sequence ID" value="MBL3658436.1"/>
    <property type="molecule type" value="Genomic_DNA"/>
</dbReference>
<sequence length="669" mass="77528">MRILFVIFLTALLPACLWAQEHTFSREFTEVGDPEMDMSIYDKDPNAEAVILFDIGVSEFLDETYNIKFVRSKRIKVLKSSGVDYATVRIPFYKDGYGKTEIVRNIEAYTYNKENGEIVKKSLNPKSIYEEKINERWNVKKFAFPDVKVGTVIEYQYELETPFHFNLPDWQFQDVIPTVYSCYTAKMVPFYEYIYIAQGIRNFDYHHSEVSKIKRKYGSVSKSYGQNIGSGFEFFDYVHTYAMEDVPAFKNEGFITSMDDYIMKIDFQLAKFHSPQGGEREIMTTWPELSEGLYKNEHFGKYIKSSQKQAKKLLEEMSLGGLGETAKAATLIEFVRNQFTFNKIFTKYAHQSAKDLVDKRLGSSGEINLFLLSLLEEAGLEAYPVILSTRSHGKISADYPFDHFFNYVVVMVYADGKSFLADAVQNFVPFHRLPIWCINGRGLVLKEMPAWVNLENDMPSYLTVRLNTDLNLNELEANYFVTVQTTDYEAFEYKYNYEDNEEKLTNAFLKDGFKSVKSMASFNYGKNDKPYGISFNATSELGAINAKIILSPFLKFPIQENQLHQKNRTYPIDMVYASLRKYEALIGVPEGYAVMALPENYKLNNELVYIDVNYVNEGEVVKVNASYMFKKSIYQPEEYPKVKEYYDEIVKRFNQQIAFEKQAQLVGVK</sequence>
<evidence type="ECO:0000256" key="1">
    <source>
        <dbReference type="SAM" id="SignalP"/>
    </source>
</evidence>
<dbReference type="AlphaFoldDB" id="A0A937K2C3"/>
<gene>
    <name evidence="3" type="ORF">JL102_19950</name>
</gene>
<keyword evidence="1" id="KW-0732">Signal</keyword>
<evidence type="ECO:0000313" key="4">
    <source>
        <dbReference type="Proteomes" id="UP000659388"/>
    </source>
</evidence>
<keyword evidence="4" id="KW-1185">Reference proteome</keyword>